<dbReference type="AlphaFoldDB" id="A0A9W4XHW4"/>
<proteinExistence type="predicted"/>
<comment type="caution">
    <text evidence="2">The sequence shown here is derived from an EMBL/GenBank/DDBJ whole genome shotgun (WGS) entry which is preliminary data.</text>
</comment>
<feature type="coiled-coil region" evidence="1">
    <location>
        <begin position="112"/>
        <end position="227"/>
    </location>
</feature>
<accession>A0A9W4XHW4</accession>
<evidence type="ECO:0000313" key="3">
    <source>
        <dbReference type="Proteomes" id="UP001152885"/>
    </source>
</evidence>
<evidence type="ECO:0000256" key="1">
    <source>
        <dbReference type="SAM" id="Coils"/>
    </source>
</evidence>
<dbReference type="EMBL" id="CANTUO010000004">
    <property type="protein sequence ID" value="CAI5759482.1"/>
    <property type="molecule type" value="Genomic_DNA"/>
</dbReference>
<evidence type="ECO:0000313" key="2">
    <source>
        <dbReference type="EMBL" id="CAI5759482.1"/>
    </source>
</evidence>
<organism evidence="2 3">
    <name type="scientific">Candida verbasci</name>
    <dbReference type="NCBI Taxonomy" id="1227364"/>
    <lineage>
        <taxon>Eukaryota</taxon>
        <taxon>Fungi</taxon>
        <taxon>Dikarya</taxon>
        <taxon>Ascomycota</taxon>
        <taxon>Saccharomycotina</taxon>
        <taxon>Pichiomycetes</taxon>
        <taxon>Debaryomycetaceae</taxon>
        <taxon>Candida/Lodderomyces clade</taxon>
        <taxon>Candida</taxon>
    </lineage>
</organism>
<reference evidence="2" key="1">
    <citation type="submission" date="2022-12" db="EMBL/GenBank/DDBJ databases">
        <authorList>
            <person name="Brejova B."/>
        </authorList>
    </citation>
    <scope>NUCLEOTIDE SEQUENCE</scope>
</reference>
<dbReference type="Proteomes" id="UP001152885">
    <property type="component" value="Unassembled WGS sequence"/>
</dbReference>
<keyword evidence="3" id="KW-1185">Reference proteome</keyword>
<sequence>MSNSQFLSKLKTELKSDLVKDEVKNGLFRDIQNGSIDSHDESISPMKPYEKSVFYTMRKELKDINKDIKDRPIKVTSKKEKKPVEIEVNQDEIIEDEDNFTPTKSQHRDINYSIIKDLRAQLKREKDEYIENVKEFRKREKYLIDDKENFIKQVNNERNSNKEKIENLTIENKKLYLEEEKLRNENEKLRTDNNLQRNMNEKLNHEIEKLRDQLEKAMKVNINHINALKYNDDDKYKSNQHEREQEVVLNNDNFIEDSDEDGLIVDTIVNKEHDYFVNDEALHKIDMELVKDLNTEDLLPRDVDEQLHELKLQKTAEILGNLFNT</sequence>
<name>A0A9W4XHW4_9ASCO</name>
<gene>
    <name evidence="2" type="ORF">CANVERA_P3995</name>
</gene>
<keyword evidence="1" id="KW-0175">Coiled coil</keyword>
<protein>
    <submittedName>
        <fullName evidence="2">Uncharacterized protein</fullName>
    </submittedName>
</protein>